<sequence length="312" mass="34785">MLQISTISKACRTNSLPEIRSLLETAHHQTPADYPEILNNVLRKSLYYKCSPDIIEYLVGSEKAPVDKLSVTYVARSASIPVLDILITHGWNVNCADSSSAWTLIYHVIHDDATVRWLVDHGADVGIGDFEYLANSRFEPRPAPLLEHCACCGSLASFQFLREKGARLSRRTLHGAAQNAAAAGVDPVIIEPSKRPGEEDEDFVHRREAGRILRYLVDELKLDVNEMDCEVRGQMPPQMHWGTPVNYAARERAGAAVVRWLLDKGADLTIGILECEPDAGVYRYDAEDSAKASGSEEIVELIRKWKCERITT</sequence>
<proteinExistence type="predicted"/>
<dbReference type="PANTHER" id="PTHR46224:SF6">
    <property type="entry name" value="ANKYRIN REPEAT FAMILY PROTEIN"/>
    <property type="match status" value="1"/>
</dbReference>
<dbReference type="HOGENOM" id="CLU_891452_0_0_1"/>
<dbReference type="eggNOG" id="ENOG502SQKF">
    <property type="taxonomic scope" value="Eukaryota"/>
</dbReference>
<dbReference type="InterPro" id="IPR036770">
    <property type="entry name" value="Ankyrin_rpt-contain_sf"/>
</dbReference>
<dbReference type="SUPFAM" id="SSF48403">
    <property type="entry name" value="Ankyrin repeat"/>
    <property type="match status" value="1"/>
</dbReference>
<dbReference type="AlphaFoldDB" id="M7TME4"/>
<name>M7TME4_EUTLA</name>
<keyword evidence="2" id="KW-1185">Reference proteome</keyword>
<dbReference type="EMBL" id="KB705711">
    <property type="protein sequence ID" value="EMR71076.1"/>
    <property type="molecule type" value="Genomic_DNA"/>
</dbReference>
<evidence type="ECO:0000313" key="2">
    <source>
        <dbReference type="Proteomes" id="UP000012174"/>
    </source>
</evidence>
<dbReference type="PANTHER" id="PTHR46224">
    <property type="entry name" value="ANKYRIN REPEAT FAMILY PROTEIN"/>
    <property type="match status" value="1"/>
</dbReference>
<accession>M7TME4</accession>
<dbReference type="OrthoDB" id="426293at2759"/>
<reference evidence="2" key="1">
    <citation type="journal article" date="2013" name="Genome Announc.">
        <title>Draft genome sequence of the grapevine dieback fungus Eutypa lata UCR-EL1.</title>
        <authorList>
            <person name="Blanco-Ulate B."/>
            <person name="Rolshausen P.E."/>
            <person name="Cantu D."/>
        </authorList>
    </citation>
    <scope>NUCLEOTIDE SEQUENCE [LARGE SCALE GENOMIC DNA]</scope>
    <source>
        <strain evidence="2">UCR-EL1</strain>
    </source>
</reference>
<evidence type="ECO:0000313" key="1">
    <source>
        <dbReference type="EMBL" id="EMR71076.1"/>
    </source>
</evidence>
<dbReference type="KEGG" id="ela:UCREL1_1873"/>
<gene>
    <name evidence="1" type="ORF">UCREL1_1873</name>
</gene>
<dbReference type="InterPro" id="IPR051616">
    <property type="entry name" value="Cul2-RING_E3_ligase_SR"/>
</dbReference>
<organism evidence="1 2">
    <name type="scientific">Eutypa lata (strain UCR-EL1)</name>
    <name type="common">Grapevine dieback disease fungus</name>
    <name type="synonym">Eutypa armeniacae</name>
    <dbReference type="NCBI Taxonomy" id="1287681"/>
    <lineage>
        <taxon>Eukaryota</taxon>
        <taxon>Fungi</taxon>
        <taxon>Dikarya</taxon>
        <taxon>Ascomycota</taxon>
        <taxon>Pezizomycotina</taxon>
        <taxon>Sordariomycetes</taxon>
        <taxon>Xylariomycetidae</taxon>
        <taxon>Xylariales</taxon>
        <taxon>Diatrypaceae</taxon>
        <taxon>Eutypa</taxon>
    </lineage>
</organism>
<dbReference type="Gene3D" id="1.25.40.20">
    <property type="entry name" value="Ankyrin repeat-containing domain"/>
    <property type="match status" value="1"/>
</dbReference>
<protein>
    <submittedName>
        <fullName evidence="1">Putative cyclin-dependent kinase inhibitor 2d-like protein</fullName>
    </submittedName>
</protein>
<dbReference type="Proteomes" id="UP000012174">
    <property type="component" value="Unassembled WGS sequence"/>
</dbReference>